<dbReference type="EMBL" id="JBCEZU010000111">
    <property type="protein sequence ID" value="KAK9528373.1"/>
    <property type="molecule type" value="Genomic_DNA"/>
</dbReference>
<keyword evidence="2" id="KW-0812">Transmembrane</keyword>
<gene>
    <name evidence="3" type="ORF">VZT92_012539</name>
</gene>
<feature type="compositionally biased region" description="Polar residues" evidence="1">
    <location>
        <begin position="171"/>
        <end position="181"/>
    </location>
</feature>
<comment type="caution">
    <text evidence="3">The sequence shown here is derived from an EMBL/GenBank/DDBJ whole genome shotgun (WGS) entry which is preliminary data.</text>
</comment>
<evidence type="ECO:0000256" key="2">
    <source>
        <dbReference type="SAM" id="Phobius"/>
    </source>
</evidence>
<feature type="region of interest" description="Disordered" evidence="1">
    <location>
        <begin position="62"/>
        <end position="95"/>
    </location>
</feature>
<organism evidence="3 4">
    <name type="scientific">Zoarces viviparus</name>
    <name type="common">Viviparous eelpout</name>
    <name type="synonym">Blennius viviparus</name>
    <dbReference type="NCBI Taxonomy" id="48416"/>
    <lineage>
        <taxon>Eukaryota</taxon>
        <taxon>Metazoa</taxon>
        <taxon>Chordata</taxon>
        <taxon>Craniata</taxon>
        <taxon>Vertebrata</taxon>
        <taxon>Euteleostomi</taxon>
        <taxon>Actinopterygii</taxon>
        <taxon>Neopterygii</taxon>
        <taxon>Teleostei</taxon>
        <taxon>Neoteleostei</taxon>
        <taxon>Acanthomorphata</taxon>
        <taxon>Eupercaria</taxon>
        <taxon>Perciformes</taxon>
        <taxon>Cottioidei</taxon>
        <taxon>Zoarcales</taxon>
        <taxon>Zoarcidae</taxon>
        <taxon>Zoarcinae</taxon>
        <taxon>Zoarces</taxon>
    </lineage>
</organism>
<evidence type="ECO:0000256" key="1">
    <source>
        <dbReference type="SAM" id="MobiDB-lite"/>
    </source>
</evidence>
<dbReference type="Proteomes" id="UP001488805">
    <property type="component" value="Unassembled WGS sequence"/>
</dbReference>
<accession>A0AAW1F124</accession>
<keyword evidence="2" id="KW-1133">Transmembrane helix</keyword>
<keyword evidence="4" id="KW-1185">Reference proteome</keyword>
<dbReference type="AlphaFoldDB" id="A0AAW1F124"/>
<evidence type="ECO:0008006" key="5">
    <source>
        <dbReference type="Google" id="ProtNLM"/>
    </source>
</evidence>
<feature type="region of interest" description="Disordered" evidence="1">
    <location>
        <begin position="148"/>
        <end position="205"/>
    </location>
</feature>
<proteinExistence type="predicted"/>
<protein>
    <recommendedName>
        <fullName evidence="5">Linker for activation of T-cells family member 2</fullName>
    </recommendedName>
</protein>
<sequence>MAPVIIVVTGIIFLIIIVGVTVIRCKGQKLREWLFARRSPLSAVDIDANMYANSVAHYYRQQQQVPPPDTQVEGGDRETPSSSDDEFEELPVHPQRSSIIMKEETDYVMVKPGEAVCSQNVHALRRDSEQFGQGGLPLRNYDYASGLGRKGEVGYPSKTNRDNVVKKQWEDTAQSSSGFSNNEEDDDEDEVTYTHVIIKPKHQNK</sequence>
<evidence type="ECO:0000313" key="4">
    <source>
        <dbReference type="Proteomes" id="UP001488805"/>
    </source>
</evidence>
<keyword evidence="2" id="KW-0472">Membrane</keyword>
<evidence type="ECO:0000313" key="3">
    <source>
        <dbReference type="EMBL" id="KAK9528373.1"/>
    </source>
</evidence>
<feature type="transmembrane region" description="Helical" evidence="2">
    <location>
        <begin position="6"/>
        <end position="25"/>
    </location>
</feature>
<name>A0AAW1F124_ZOAVI</name>
<feature type="compositionally biased region" description="Acidic residues" evidence="1">
    <location>
        <begin position="182"/>
        <end position="191"/>
    </location>
</feature>
<feature type="compositionally biased region" description="Basic and acidic residues" evidence="1">
    <location>
        <begin position="159"/>
        <end position="170"/>
    </location>
</feature>
<reference evidence="3 4" key="1">
    <citation type="journal article" date="2024" name="Genome Biol. Evol.">
        <title>Chromosome-level genome assembly of the viviparous eelpout Zoarces viviparus.</title>
        <authorList>
            <person name="Fuhrmann N."/>
            <person name="Brasseur M.V."/>
            <person name="Bakowski C.E."/>
            <person name="Podsiadlowski L."/>
            <person name="Prost S."/>
            <person name="Krehenwinkel H."/>
            <person name="Mayer C."/>
        </authorList>
    </citation>
    <scope>NUCLEOTIDE SEQUENCE [LARGE SCALE GENOMIC DNA]</scope>
    <source>
        <strain evidence="3">NO-MEL_2022_Ind0_liver</strain>
    </source>
</reference>